<feature type="transmembrane region" description="Helical" evidence="5">
    <location>
        <begin position="438"/>
        <end position="458"/>
    </location>
</feature>
<keyword evidence="2 5" id="KW-0812">Transmembrane</keyword>
<feature type="transmembrane region" description="Helical" evidence="5">
    <location>
        <begin position="50"/>
        <end position="70"/>
    </location>
</feature>
<feature type="transmembrane region" description="Helical" evidence="5">
    <location>
        <begin position="368"/>
        <end position="389"/>
    </location>
</feature>
<dbReference type="Gene3D" id="1.20.1250.20">
    <property type="entry name" value="MFS general substrate transporter like domains"/>
    <property type="match status" value="1"/>
</dbReference>
<evidence type="ECO:0000256" key="1">
    <source>
        <dbReference type="ARBA" id="ARBA00004127"/>
    </source>
</evidence>
<dbReference type="SUPFAM" id="SSF103473">
    <property type="entry name" value="MFS general substrate transporter"/>
    <property type="match status" value="1"/>
</dbReference>
<dbReference type="GO" id="GO:0012505">
    <property type="term" value="C:endomembrane system"/>
    <property type="evidence" value="ECO:0007669"/>
    <property type="project" value="UniProtKB-SubCell"/>
</dbReference>
<feature type="transmembrane region" description="Helical" evidence="5">
    <location>
        <begin position="395"/>
        <end position="417"/>
    </location>
</feature>
<feature type="transmembrane region" description="Helical" evidence="5">
    <location>
        <begin position="115"/>
        <end position="139"/>
    </location>
</feature>
<dbReference type="InterPro" id="IPR051337">
    <property type="entry name" value="OPA_Antiporter"/>
</dbReference>
<dbReference type="PANTHER" id="PTHR43826:SF8">
    <property type="entry name" value="MAJOR FACILITATOR SUPERFAMILY (MFS) PROFILE DOMAIN-CONTAINING PROTEIN"/>
    <property type="match status" value="1"/>
</dbReference>
<feature type="transmembrane region" description="Helical" evidence="5">
    <location>
        <begin position="288"/>
        <end position="308"/>
    </location>
</feature>
<evidence type="ECO:0000256" key="5">
    <source>
        <dbReference type="SAM" id="Phobius"/>
    </source>
</evidence>
<dbReference type="Pfam" id="PF07690">
    <property type="entry name" value="MFS_1"/>
    <property type="match status" value="1"/>
</dbReference>
<dbReference type="InterPro" id="IPR036259">
    <property type="entry name" value="MFS_trans_sf"/>
</dbReference>
<name>A0ABD3MRN6_9STRA</name>
<dbReference type="EMBL" id="JALLAZ020001736">
    <property type="protein sequence ID" value="KAL3766112.1"/>
    <property type="molecule type" value="Genomic_DNA"/>
</dbReference>
<evidence type="ECO:0000256" key="4">
    <source>
        <dbReference type="ARBA" id="ARBA00023136"/>
    </source>
</evidence>
<feature type="transmembrane region" description="Helical" evidence="5">
    <location>
        <begin position="145"/>
        <end position="167"/>
    </location>
</feature>
<evidence type="ECO:0000313" key="6">
    <source>
        <dbReference type="EMBL" id="KAL3766112.1"/>
    </source>
</evidence>
<organism evidence="6 7">
    <name type="scientific">Stephanodiscus triporus</name>
    <dbReference type="NCBI Taxonomy" id="2934178"/>
    <lineage>
        <taxon>Eukaryota</taxon>
        <taxon>Sar</taxon>
        <taxon>Stramenopiles</taxon>
        <taxon>Ochrophyta</taxon>
        <taxon>Bacillariophyta</taxon>
        <taxon>Coscinodiscophyceae</taxon>
        <taxon>Thalassiosirophycidae</taxon>
        <taxon>Stephanodiscales</taxon>
        <taxon>Stephanodiscaceae</taxon>
        <taxon>Stephanodiscus</taxon>
    </lineage>
</organism>
<feature type="transmembrane region" description="Helical" evidence="5">
    <location>
        <begin position="227"/>
        <end position="246"/>
    </location>
</feature>
<keyword evidence="3 5" id="KW-1133">Transmembrane helix</keyword>
<dbReference type="Proteomes" id="UP001530315">
    <property type="component" value="Unassembled WGS sequence"/>
</dbReference>
<reference evidence="6 7" key="1">
    <citation type="submission" date="2024-10" db="EMBL/GenBank/DDBJ databases">
        <title>Updated reference genomes for cyclostephanoid diatoms.</title>
        <authorList>
            <person name="Roberts W.R."/>
            <person name="Alverson A.J."/>
        </authorList>
    </citation>
    <scope>NUCLEOTIDE SEQUENCE [LARGE SCALE GENOMIC DNA]</scope>
    <source>
        <strain evidence="6 7">AJA276-08</strain>
    </source>
</reference>
<feature type="transmembrane region" description="Helical" evidence="5">
    <location>
        <begin position="470"/>
        <end position="490"/>
    </location>
</feature>
<feature type="transmembrane region" description="Helical" evidence="5">
    <location>
        <begin position="188"/>
        <end position="207"/>
    </location>
</feature>
<evidence type="ECO:0000313" key="7">
    <source>
        <dbReference type="Proteomes" id="UP001530315"/>
    </source>
</evidence>
<proteinExistence type="predicted"/>
<keyword evidence="4 5" id="KW-0472">Membrane</keyword>
<dbReference type="InterPro" id="IPR011701">
    <property type="entry name" value="MFS"/>
</dbReference>
<dbReference type="AlphaFoldDB" id="A0ABD3MRN6"/>
<gene>
    <name evidence="6" type="ORF">ACHAW5_001357</name>
</gene>
<evidence type="ECO:0000256" key="3">
    <source>
        <dbReference type="ARBA" id="ARBA00022989"/>
    </source>
</evidence>
<dbReference type="CDD" id="cd06174">
    <property type="entry name" value="MFS"/>
    <property type="match status" value="1"/>
</dbReference>
<evidence type="ECO:0000256" key="2">
    <source>
        <dbReference type="ARBA" id="ARBA00022692"/>
    </source>
</evidence>
<dbReference type="PANTHER" id="PTHR43826">
    <property type="entry name" value="GLUCOSE-6-PHOSPHATE EXCHANGER SLC37A4"/>
    <property type="match status" value="1"/>
</dbReference>
<accession>A0ABD3MRN6</accession>
<evidence type="ECO:0008006" key="8">
    <source>
        <dbReference type="Google" id="ProtNLM"/>
    </source>
</evidence>
<sequence>MMRFSNKSHQTKTEGMLFSSVRRGGDNAADAIEAENCNNSNARGISFSLFLTYLTVMGAKCALPSTLSMLTSPISGLAHHNAVLSRQDVISRLLALSTVSIATGKLLLGPLIDTFGGVLSLQIALSTLFICLGCIGFGTATCPTLTAFAIYWIVVDFAFSSCWAACVKTIRDCLSEKNWAREIGRLAMAARTGNAIGFAFFASLLQWKFTGVAAQSTGPMNTSWRRVFRAAGLIQLIPLLMLTYFGGKGDKKSQKMTNSYKQDESKTTSSSLNQSLTILRYQSRRPEFWLHLISRSLIMVLVSFLLFIPSFMTQCYGMSSASSARVGSLFALGCLLAVSTLAERTYPSVAAISSAGRTPSINLHRRKAYFMLAFLATAAICLLIQTAFLRDIIHLTPLLGSLLMFLFGFSLGIPFYLPSTMFALKNGGKDGSATIADAFDVCGFGLLAVFNGLVARVLDVKTKRAWLPVLLWMLGGSIVAMTSMFQALWLEGGERE</sequence>
<keyword evidence="7" id="KW-1185">Reference proteome</keyword>
<protein>
    <recommendedName>
        <fullName evidence="8">MFS general substrate transporter</fullName>
    </recommendedName>
</protein>
<dbReference type="GO" id="GO:0016020">
    <property type="term" value="C:membrane"/>
    <property type="evidence" value="ECO:0007669"/>
    <property type="project" value="UniProtKB-ARBA"/>
</dbReference>
<comment type="caution">
    <text evidence="6">The sequence shown here is derived from an EMBL/GenBank/DDBJ whole genome shotgun (WGS) entry which is preliminary data.</text>
</comment>
<comment type="subcellular location">
    <subcellularLocation>
        <location evidence="1">Endomembrane system</location>
        <topology evidence="1">Multi-pass membrane protein</topology>
    </subcellularLocation>
</comment>
<feature type="transmembrane region" description="Helical" evidence="5">
    <location>
        <begin position="90"/>
        <end position="108"/>
    </location>
</feature>